<sequence length="1320" mass="150328">MSTSMPCLSLASFVYEEIVVTNPRTVFFLSFAKQELLTPTNQLCLSEAQVSKQHLFEVFLYLTRMTGGSVYQIMLEPMVQEEQQTKLNPYLRYEMSNGVLFLFVLPRCESLDGTPSDVQAMNCKIQKKLSHAENSDDSEAHYLAAQADKERNDVARLNERAAEVLNQMRELGPAKHTLVNVIKKLICHTMGITTFNSLLYKGHGEVLYPHINFATNYFKHTGGSMMPNAPRGKQNFEPGMTLPPHFGVRYLVDIAAKYFLYQNESLLEAHKAVYDCNADDDLPAGVCEAAIARTLWSFHVSNLTACPILQAFISNTADGPIVDLLNSFACRPPYDTTFVLKASPKILIFNLLMTDLFPSLYKQIHLPCFRAFTEEELCSFTAQQRKALAECNFKTWVHLTVSTPRKSLLDDTVLKDNFKINFPHLATIRDILKAFCTDFSNPSTHYMLLYTLLNHQHIMGTPRDFHNYMKIFLSKIREAHYVRGMCLRTNKALTITSVECPLKVSYRRYMENMFVRHFGITRLSHAISAYHYIMSNAAPRWRRSRLMLLNCSRPGEGKTFANNVLSTLFKNARLLEVLGNMSPASLKYTPVPQMMKTLILDDVGFSDASLKTSKNESSMIASSFKSLLDTGCVVSITADKQEANKNVKSRHVSTSYLAVYNTGFIWNTNSMNIFSSAVIDRSILFETVGNHMKSFEKPKIDYYSTEEDTVAHTCETNKLTKATEITLFRTYIFQVSTSMLFPDAFRPLPQHDMLIMAACYRYHTQFATMACTDSVSSSKARNLDAIRDLAFQKACFLATMYVYDLWIPPWTKCTKNEKEMGNNRLEALEMLGWPQLNLECIMAFQLVYPSCLLEAIPMVLGQDSVAPLKLLKHIINACIAQNSTSAVEFDKEHECVILTFTEELNLPMPLNSELGRNCLTSLQNVRVPVAFGDRVQHSLIQEFKTIHVPGRRASFRLVISGEVLLSVIFVFYEQQFVKLYETMLPRVRNFAEQPMRVEMSGEAISPTEVFIINTLMLCPRLQVNYMPTLNVIYMGRDTGLRIYAMRDELKKADGNFEVDPLYRVINSEWKVRFGNDDSSEAEDAIFDVLTVYEHGAINLSLLSASFKLVRFTDVEYSRYVFAKQFSSFTRSLNLFDAGALITSTDVSDKAMDPVSLPSTQTLTKLHETACVEKTRDGLYTLVHDWEYIVAARTNYLYVNKQEPTDEEDLLAFAQHLKNHKYAHTFTNHKNTDENLWSCRTQTPCSEAFGRYYGQTVRPVDLSMLQLKTNEMLLPLHQDPPSPDQSDSHRSFAISVPTKRPHPKTTKNVKRVKKLLDSIVE</sequence>
<evidence type="ECO:0000313" key="2">
    <source>
        <dbReference type="EMBL" id="ABG25577.1"/>
    </source>
</evidence>
<evidence type="ECO:0000256" key="1">
    <source>
        <dbReference type="SAM" id="MobiDB-lite"/>
    </source>
</evidence>
<feature type="compositionally biased region" description="Basic residues" evidence="1">
    <location>
        <begin position="1298"/>
        <end position="1308"/>
    </location>
</feature>
<dbReference type="KEGG" id="vg:5179377"/>
<evidence type="ECO:0000313" key="3">
    <source>
        <dbReference type="Proteomes" id="UP000120576"/>
    </source>
</evidence>
<dbReference type="GeneID" id="5179377"/>
<keyword evidence="3" id="KW-1185">Reference proteome</keyword>
<accession>Q14VZ5</accession>
<organism evidence="2 3">
    <name type="scientific">Ranid herpesvirus 2</name>
    <dbReference type="NCBI Taxonomy" id="389214"/>
    <lineage>
        <taxon>Viruses</taxon>
        <taxon>Duplodnaviria</taxon>
        <taxon>Heunggongvirae</taxon>
        <taxon>Peploviricota</taxon>
        <taxon>Herviviricetes</taxon>
        <taxon>Herpesvirales</taxon>
        <taxon>Alloherpesviridae</taxon>
        <taxon>Batravirus</taxon>
        <taxon>Batravirus ranidallo2</taxon>
    </lineage>
</organism>
<reference evidence="2 3" key="1">
    <citation type="journal article" date="2006" name="J. Gen. Virol.">
        <title>Genome sequences of two frog herpesviruses.</title>
        <authorList>
            <person name="Davison A.J."/>
            <person name="Cunningham C."/>
            <person name="Sauerbier W."/>
            <person name="McKinnell R.G."/>
        </authorList>
    </citation>
    <scope>NUCLEOTIDE SEQUENCE [LARGE SCALE GENOMIC DNA]</scope>
    <source>
        <strain evidence="2">ATCC VR-568</strain>
    </source>
</reference>
<dbReference type="EMBL" id="DQ665652">
    <property type="protein sequence ID" value="ABG25577.1"/>
    <property type="molecule type" value="Genomic_DNA"/>
</dbReference>
<name>Q14VZ5_9VIRU</name>
<dbReference type="RefSeq" id="YP_656619.1">
    <property type="nucleotide sequence ID" value="NC_008210.1"/>
</dbReference>
<proteinExistence type="predicted"/>
<protein>
    <submittedName>
        <fullName evidence="2">ORF111</fullName>
    </submittedName>
</protein>
<feature type="region of interest" description="Disordered" evidence="1">
    <location>
        <begin position="1274"/>
        <end position="1308"/>
    </location>
</feature>
<dbReference type="Proteomes" id="UP000120576">
    <property type="component" value="Genome"/>
</dbReference>